<dbReference type="InterPro" id="IPR025127">
    <property type="entry name" value="DUF4054"/>
</dbReference>
<dbReference type="Pfam" id="PF13262">
    <property type="entry name" value="DUF4054"/>
    <property type="match status" value="1"/>
</dbReference>
<gene>
    <name evidence="1" type="ORF">H7U12_13250</name>
</gene>
<evidence type="ECO:0000313" key="2">
    <source>
        <dbReference type="Proteomes" id="UP000659698"/>
    </source>
</evidence>
<sequence length="110" mass="11552">MSVDATLLVIAPEMMAVDETRRLAVIDLAAKSVGPAYGDNRELATAYLAAHMLTTSGRGGNTGSVKSIREGDLSITYGGGEGTGYQSTAYGIEYVRLTGLIGFAARTRMM</sequence>
<comment type="caution">
    <text evidence="1">The sequence shown here is derived from an EMBL/GenBank/DDBJ whole genome shotgun (WGS) entry which is preliminary data.</text>
</comment>
<proteinExistence type="predicted"/>
<protein>
    <submittedName>
        <fullName evidence="1">DUF4054 domain-containing protein</fullName>
    </submittedName>
</protein>
<name>A0ABR6VUS5_9BACT</name>
<dbReference type="EMBL" id="JACOAF010000030">
    <property type="protein sequence ID" value="MBC3540654.1"/>
    <property type="molecule type" value="Genomic_DNA"/>
</dbReference>
<dbReference type="RefSeq" id="WP_186638684.1">
    <property type="nucleotide sequence ID" value="NZ_JACOAF010000030.1"/>
</dbReference>
<organism evidence="1 2">
    <name type="scientific">Rufibacter sediminis</name>
    <dbReference type="NCBI Taxonomy" id="2762756"/>
    <lineage>
        <taxon>Bacteria</taxon>
        <taxon>Pseudomonadati</taxon>
        <taxon>Bacteroidota</taxon>
        <taxon>Cytophagia</taxon>
        <taxon>Cytophagales</taxon>
        <taxon>Hymenobacteraceae</taxon>
        <taxon>Rufibacter</taxon>
    </lineage>
</organism>
<reference evidence="1 2" key="1">
    <citation type="journal article" date="2019" name="Int. J. Syst. Evol. Microbiol.">
        <title>Rufibacter sediminis sp. nov., isolated from freshwater lake sediment.</title>
        <authorList>
            <person name="Qu J.H."/>
            <person name="Zhang L.J."/>
            <person name="Fu Y.H."/>
            <person name="Li H.F."/>
        </authorList>
    </citation>
    <scope>NUCLEOTIDE SEQUENCE [LARGE SCALE GENOMIC DNA]</scope>
    <source>
        <strain evidence="1 2">H-1</strain>
    </source>
</reference>
<dbReference type="Proteomes" id="UP000659698">
    <property type="component" value="Unassembled WGS sequence"/>
</dbReference>
<evidence type="ECO:0000313" key="1">
    <source>
        <dbReference type="EMBL" id="MBC3540654.1"/>
    </source>
</evidence>
<keyword evidence="2" id="KW-1185">Reference proteome</keyword>
<accession>A0ABR6VUS5</accession>